<dbReference type="InterPro" id="IPR015000">
    <property type="entry name" value="EipB-like"/>
</dbReference>
<feature type="chain" id="PRO_5046388604" evidence="1">
    <location>
        <begin position="21"/>
        <end position="292"/>
    </location>
</feature>
<evidence type="ECO:0000313" key="2">
    <source>
        <dbReference type="EMBL" id="MCQ8240134.1"/>
    </source>
</evidence>
<gene>
    <name evidence="2" type="ORF">NFI88_04675</name>
</gene>
<reference evidence="2 3" key="1">
    <citation type="submission" date="2022-06" db="EMBL/GenBank/DDBJ databases">
        <title>Rhizosaccharibacter gen. nov. sp. nov. KSS12, endophytic bacteria isolated from sugarcane.</title>
        <authorList>
            <person name="Pitiwittayakul N."/>
        </authorList>
    </citation>
    <scope>NUCLEOTIDE SEQUENCE [LARGE SCALE GENOMIC DNA]</scope>
    <source>
        <strain evidence="2 3">KSS12</strain>
    </source>
</reference>
<name>A0ABT1VWQ9_9PROT</name>
<dbReference type="EMBL" id="JAMZEJ010000003">
    <property type="protein sequence ID" value="MCQ8240134.1"/>
    <property type="molecule type" value="Genomic_DNA"/>
</dbReference>
<dbReference type="Pfam" id="PF08904">
    <property type="entry name" value="EipB_like"/>
    <property type="match status" value="1"/>
</dbReference>
<feature type="signal peptide" evidence="1">
    <location>
        <begin position="1"/>
        <end position="20"/>
    </location>
</feature>
<dbReference type="Proteomes" id="UP001524547">
    <property type="component" value="Unassembled WGS sequence"/>
</dbReference>
<protein>
    <submittedName>
        <fullName evidence="2">Cell envelope integrity EipB family protein</fullName>
    </submittedName>
</protein>
<accession>A0ABT1VWQ9</accession>
<evidence type="ECO:0000256" key="1">
    <source>
        <dbReference type="SAM" id="SignalP"/>
    </source>
</evidence>
<evidence type="ECO:0000313" key="3">
    <source>
        <dbReference type="Proteomes" id="UP001524547"/>
    </source>
</evidence>
<sequence>MSAPARARLAAIVVARATFAAPGVLPTAAVAIALTTAAAGAAPATMVAAQPPTSIAAHKASYDLTLDQVTGGSTVAASGSMTFQVTDVCTGWATTQQLHLQVVTREGQSTDMVSDYATLESKDGHHLTFDMRERTNGQVTQQVRGEASTGADGRGSIRFTLPARSTMALPAGTLFPMAHTEAIIRAAMEGKKSIDPVLFDGTSADGPSDSYVSILGWHPAPSDTGEAALRSLGSGRVHVSFFARKPGTVSPDYEIGMRYFANGVSDRLEMDFGDFRMKGTMRTFMPARPARC</sequence>
<keyword evidence="3" id="KW-1185">Reference proteome</keyword>
<keyword evidence="1" id="KW-0732">Signal</keyword>
<comment type="caution">
    <text evidence="2">The sequence shown here is derived from an EMBL/GenBank/DDBJ whole genome shotgun (WGS) entry which is preliminary data.</text>
</comment>
<dbReference type="RefSeq" id="WP_422918884.1">
    <property type="nucleotide sequence ID" value="NZ_JAMZEJ010000003.1"/>
</dbReference>
<organism evidence="2 3">
    <name type="scientific">Rhizosaccharibacter radicis</name>
    <dbReference type="NCBI Taxonomy" id="2782605"/>
    <lineage>
        <taxon>Bacteria</taxon>
        <taxon>Pseudomonadati</taxon>
        <taxon>Pseudomonadota</taxon>
        <taxon>Alphaproteobacteria</taxon>
        <taxon>Acetobacterales</taxon>
        <taxon>Acetobacteraceae</taxon>
        <taxon>Rhizosaccharibacter</taxon>
    </lineage>
</organism>
<proteinExistence type="predicted"/>